<evidence type="ECO:0000256" key="1">
    <source>
        <dbReference type="SAM" id="MobiDB-lite"/>
    </source>
</evidence>
<accession>A0A8H8X0Z8</accession>
<reference evidence="2" key="1">
    <citation type="submission" date="2020-11" db="EMBL/GenBank/DDBJ databases">
        <title>Complete genome sequence of a novel pathogenic Methylobacterium strain isolated from rice in Vietnam.</title>
        <authorList>
            <person name="Lai K."/>
            <person name="Okazaki S."/>
            <person name="Higashi K."/>
            <person name="Mori H."/>
            <person name="Toyoda A."/>
            <person name="Kurokawa K."/>
        </authorList>
    </citation>
    <scope>NUCLEOTIDE SEQUENCE</scope>
    <source>
        <strain evidence="2">VL1</strain>
        <plasmid evidence="2">pVL1_6</plasmid>
    </source>
</reference>
<dbReference type="KEGG" id="mind:mvi_65790"/>
<feature type="region of interest" description="Disordered" evidence="1">
    <location>
        <begin position="167"/>
        <end position="190"/>
    </location>
</feature>
<keyword evidence="2" id="KW-0614">Plasmid</keyword>
<evidence type="ECO:0000313" key="2">
    <source>
        <dbReference type="EMBL" id="BCM88118.1"/>
    </source>
</evidence>
<sequence>MSGSDHVYGRKVDKTGRSTGKFASSKTRKGHGPIGEQFLWLGRGMLDSPAMKVVSGPALKILMRIGLEHLAHGGAGNGHLPVTYQNFRAEGVAKSTIALALAELIALGFIERTDAGRMGWGEDKGRPSTYRLTWLGTAERSKPTNEWQRHKSVEDAEKAVVEARAAVQGKRKAKRDAVAPPQPAPKALAG</sequence>
<geneLocation type="plasmid" evidence="2 3">
    <name>pVL1_6</name>
</geneLocation>
<dbReference type="Proteomes" id="UP000663508">
    <property type="component" value="Plasmid pVL1_6"/>
</dbReference>
<proteinExistence type="predicted"/>
<organism evidence="2 3">
    <name type="scientific">Methylobacterium indicum</name>
    <dbReference type="NCBI Taxonomy" id="1775910"/>
    <lineage>
        <taxon>Bacteria</taxon>
        <taxon>Pseudomonadati</taxon>
        <taxon>Pseudomonadota</taxon>
        <taxon>Alphaproteobacteria</taxon>
        <taxon>Hyphomicrobiales</taxon>
        <taxon>Methylobacteriaceae</taxon>
        <taxon>Methylobacterium</taxon>
    </lineage>
</organism>
<gene>
    <name evidence="2" type="ORF">mvi_65790</name>
</gene>
<feature type="compositionally biased region" description="Basic and acidic residues" evidence="1">
    <location>
        <begin position="7"/>
        <end position="16"/>
    </location>
</feature>
<name>A0A8H8X0Z8_9HYPH</name>
<dbReference type="EMBL" id="AP024151">
    <property type="protein sequence ID" value="BCM88118.1"/>
    <property type="molecule type" value="Genomic_DNA"/>
</dbReference>
<dbReference type="AlphaFoldDB" id="A0A8H8X0Z8"/>
<protein>
    <submittedName>
        <fullName evidence="2">Uncharacterized protein</fullName>
    </submittedName>
</protein>
<evidence type="ECO:0000313" key="3">
    <source>
        <dbReference type="Proteomes" id="UP000663508"/>
    </source>
</evidence>
<feature type="region of interest" description="Disordered" evidence="1">
    <location>
        <begin position="1"/>
        <end position="31"/>
    </location>
</feature>
<dbReference type="RefSeq" id="WP_207184177.1">
    <property type="nucleotide sequence ID" value="NZ_AP024151.1"/>
</dbReference>